<keyword evidence="2" id="KW-0175">Coiled coil</keyword>
<dbReference type="PROSITE" id="PS50222">
    <property type="entry name" value="EF_HAND_2"/>
    <property type="match status" value="4"/>
</dbReference>
<protein>
    <submittedName>
        <fullName evidence="5">Ef-hand calcium-binding domain-containing protein 6</fullName>
    </submittedName>
</protein>
<gene>
    <name evidence="5" type="primary">Contig17503.g18621</name>
    <name evidence="5" type="ORF">STYLEM_381</name>
</gene>
<feature type="domain" description="EF-hand" evidence="4">
    <location>
        <begin position="170"/>
        <end position="205"/>
    </location>
</feature>
<feature type="coiled-coil region" evidence="2">
    <location>
        <begin position="631"/>
        <end position="658"/>
    </location>
</feature>
<dbReference type="GO" id="GO:0005509">
    <property type="term" value="F:calcium ion binding"/>
    <property type="evidence" value="ECO:0007669"/>
    <property type="project" value="InterPro"/>
</dbReference>
<dbReference type="InterPro" id="IPR052603">
    <property type="entry name" value="EFCB6"/>
</dbReference>
<evidence type="ECO:0000313" key="6">
    <source>
        <dbReference type="Proteomes" id="UP000039865"/>
    </source>
</evidence>
<feature type="domain" description="EF-hand" evidence="4">
    <location>
        <begin position="329"/>
        <end position="364"/>
    </location>
</feature>
<evidence type="ECO:0000256" key="3">
    <source>
        <dbReference type="SAM" id="MobiDB-lite"/>
    </source>
</evidence>
<dbReference type="PANTHER" id="PTHR20875">
    <property type="entry name" value="EF-HAND CALCIUM-BINDING DOMAIN-CONTAINING PROTEIN 6-RELATED"/>
    <property type="match status" value="1"/>
</dbReference>
<dbReference type="CDD" id="cd00051">
    <property type="entry name" value="EFh"/>
    <property type="match status" value="1"/>
</dbReference>
<evidence type="ECO:0000256" key="1">
    <source>
        <dbReference type="ARBA" id="ARBA00022837"/>
    </source>
</evidence>
<accession>A0A077ZN78</accession>
<dbReference type="PROSITE" id="PS00018">
    <property type="entry name" value="EF_HAND_1"/>
    <property type="match status" value="1"/>
</dbReference>
<sequence>MEIHNRNVKRMTARKDHLEESTIKINQSHLFSLCKRHFQSAIMTILRKELRNVYRGPDKAYASIDFTGIGSFNEIDFMNSMIVKKINVTPEELKDFFFLTNMFKSPMNFDSFKKIFFPHLSMIQDDGGSDQEKREKQDKSMMKTNKGKQPEIIQERLKKLEKLLKDRLSNNWDSVRKAFLGLDTDYDGYITVEDILRYFGQDNKEFIFNDLKKLIMEKDSSKQGKLGYSDFSKWVGNSIHQSEGFYFRHDSVKNPQFERNLENQGHINEMKKEISTQLMNEGLEKTIIEKIKSQWKTIRKAFIDLNKEKTGFIEAEELRFYFLHWGLTLTDAQFQFIFNKFDFDKDGKISYKDFHKSVGSEIHPGETLYFRQDKPHMMRMNKCQHNKCWQPTQGYGNFCQLHNKMYIDQGTEYFQQIFNKIGSEKWPQFIQKIKDASEVDDHRQIFFDKFCSILNQYGVTLSEHKKQLLLDTFPGRNEGERMRVNIGKLYEVRYNDKLKKIYFKIKMQETDDDDVAVDTSGYTGNFHRNVDERLLLPFDIEQLCQVIYRNNKLVDIMRAIKDIDKEHNGYVTSTELDDILKISYKKELGDKNLKSMFKPFASIQNKILIDYKRFRDHILNRFSKYKQEETDKEFSKRLKALEQQKQDIKQKILKQDRVISSISREIKHEYMGHLSKHNQSVQDAPEAEKRIGSLNGSLVRNNNTSMNSIERKDLNIDNKFEKLQTNRYYNTLETQKYMSQRELTRGGITGWVKDDFQTFNG</sequence>
<dbReference type="PANTHER" id="PTHR20875:SF2">
    <property type="entry name" value="EF-HAND CALCIUM-BINDING DOMAIN-CONTAINING PROTEIN 6"/>
    <property type="match status" value="1"/>
</dbReference>
<dbReference type="InterPro" id="IPR002048">
    <property type="entry name" value="EF_hand_dom"/>
</dbReference>
<feature type="compositionally biased region" description="Basic and acidic residues" evidence="3">
    <location>
        <begin position="130"/>
        <end position="141"/>
    </location>
</feature>
<dbReference type="Pfam" id="PF13499">
    <property type="entry name" value="EF-hand_7"/>
    <property type="match status" value="1"/>
</dbReference>
<name>A0A077ZN78_STYLE</name>
<dbReference type="InParanoid" id="A0A077ZN78"/>
<dbReference type="AlphaFoldDB" id="A0A077ZN78"/>
<evidence type="ECO:0000313" key="5">
    <source>
        <dbReference type="EMBL" id="CDW71437.1"/>
    </source>
</evidence>
<dbReference type="EMBL" id="CCKQ01000378">
    <property type="protein sequence ID" value="CDW71437.1"/>
    <property type="molecule type" value="Genomic_DNA"/>
</dbReference>
<feature type="region of interest" description="Disordered" evidence="3">
    <location>
        <begin position="126"/>
        <end position="148"/>
    </location>
</feature>
<dbReference type="InterPro" id="IPR011992">
    <property type="entry name" value="EF-hand-dom_pair"/>
</dbReference>
<keyword evidence="6" id="KW-1185">Reference proteome</keyword>
<reference evidence="5 6" key="1">
    <citation type="submission" date="2014-06" db="EMBL/GenBank/DDBJ databases">
        <authorList>
            <person name="Swart Estienne"/>
        </authorList>
    </citation>
    <scope>NUCLEOTIDE SEQUENCE [LARGE SCALE GENOMIC DNA]</scope>
    <source>
        <strain evidence="5 6">130c</strain>
    </source>
</reference>
<dbReference type="OrthoDB" id="26525at2759"/>
<dbReference type="SUPFAM" id="SSF47473">
    <property type="entry name" value="EF-hand"/>
    <property type="match status" value="2"/>
</dbReference>
<keyword evidence="1" id="KW-0106">Calcium</keyword>
<dbReference type="SMART" id="SM00054">
    <property type="entry name" value="EFh"/>
    <property type="match status" value="5"/>
</dbReference>
<dbReference type="InterPro" id="IPR018247">
    <property type="entry name" value="EF_Hand_1_Ca_BS"/>
</dbReference>
<dbReference type="GO" id="GO:0005654">
    <property type="term" value="C:nucleoplasm"/>
    <property type="evidence" value="ECO:0007669"/>
    <property type="project" value="TreeGrafter"/>
</dbReference>
<feature type="domain" description="EF-hand" evidence="4">
    <location>
        <begin position="293"/>
        <end position="328"/>
    </location>
</feature>
<evidence type="ECO:0000256" key="2">
    <source>
        <dbReference type="SAM" id="Coils"/>
    </source>
</evidence>
<proteinExistence type="predicted"/>
<organism evidence="5 6">
    <name type="scientific">Stylonychia lemnae</name>
    <name type="common">Ciliate</name>
    <dbReference type="NCBI Taxonomy" id="5949"/>
    <lineage>
        <taxon>Eukaryota</taxon>
        <taxon>Sar</taxon>
        <taxon>Alveolata</taxon>
        <taxon>Ciliophora</taxon>
        <taxon>Intramacronucleata</taxon>
        <taxon>Spirotrichea</taxon>
        <taxon>Stichotrichia</taxon>
        <taxon>Sporadotrichida</taxon>
        <taxon>Oxytrichidae</taxon>
        <taxon>Stylonychinae</taxon>
        <taxon>Stylonychia</taxon>
    </lineage>
</organism>
<evidence type="ECO:0000259" key="4">
    <source>
        <dbReference type="PROSITE" id="PS50222"/>
    </source>
</evidence>
<feature type="domain" description="EF-hand" evidence="4">
    <location>
        <begin position="551"/>
        <end position="586"/>
    </location>
</feature>
<dbReference type="Gene3D" id="1.10.238.10">
    <property type="entry name" value="EF-hand"/>
    <property type="match status" value="3"/>
</dbReference>
<dbReference type="Proteomes" id="UP000039865">
    <property type="component" value="Unassembled WGS sequence"/>
</dbReference>